<name>A0A9P8LE31_9PEZI</name>
<sequence length="94" mass="10715">MATRKILQARQLRTLQEMSFPHVRSVPKRHRISGQAGKQGCRIGNQIFIPIQAQNETQQIIWIRLGRCIAVRKIIEIISTTPDLASGSLYVQLH</sequence>
<gene>
    <name evidence="1" type="ORF">GP486_003021</name>
</gene>
<dbReference type="EMBL" id="JAGHQM010000377">
    <property type="protein sequence ID" value="KAH0562276.1"/>
    <property type="molecule type" value="Genomic_DNA"/>
</dbReference>
<accession>A0A9P8LE31</accession>
<protein>
    <submittedName>
        <fullName evidence="1">Uncharacterized protein</fullName>
    </submittedName>
</protein>
<comment type="caution">
    <text evidence="1">The sequence shown here is derived from an EMBL/GenBank/DDBJ whole genome shotgun (WGS) entry which is preliminary data.</text>
</comment>
<reference evidence="1" key="1">
    <citation type="submission" date="2021-03" db="EMBL/GenBank/DDBJ databases">
        <title>Comparative genomics and phylogenomic investigation of the class Geoglossomycetes provide insights into ecological specialization and systematics.</title>
        <authorList>
            <person name="Melie T."/>
            <person name="Pirro S."/>
            <person name="Miller A.N."/>
            <person name="Quandt A."/>
        </authorList>
    </citation>
    <scope>NUCLEOTIDE SEQUENCE</scope>
    <source>
        <strain evidence="1">CAQ_001_2017</strain>
    </source>
</reference>
<evidence type="ECO:0000313" key="2">
    <source>
        <dbReference type="Proteomes" id="UP000750711"/>
    </source>
</evidence>
<proteinExistence type="predicted"/>
<evidence type="ECO:0000313" key="1">
    <source>
        <dbReference type="EMBL" id="KAH0562276.1"/>
    </source>
</evidence>
<dbReference type="AlphaFoldDB" id="A0A9P8LE31"/>
<dbReference type="Proteomes" id="UP000750711">
    <property type="component" value="Unassembled WGS sequence"/>
</dbReference>
<keyword evidence="2" id="KW-1185">Reference proteome</keyword>
<organism evidence="1 2">
    <name type="scientific">Trichoglossum hirsutum</name>
    <dbReference type="NCBI Taxonomy" id="265104"/>
    <lineage>
        <taxon>Eukaryota</taxon>
        <taxon>Fungi</taxon>
        <taxon>Dikarya</taxon>
        <taxon>Ascomycota</taxon>
        <taxon>Pezizomycotina</taxon>
        <taxon>Geoglossomycetes</taxon>
        <taxon>Geoglossales</taxon>
        <taxon>Geoglossaceae</taxon>
        <taxon>Trichoglossum</taxon>
    </lineage>
</organism>